<name>A0AAJ7FSM5_CEPCN</name>
<dbReference type="InterPro" id="IPR051097">
    <property type="entry name" value="Synaptobrevin-like_transport"/>
</dbReference>
<dbReference type="PANTHER" id="PTHR21136">
    <property type="entry name" value="SNARE PROTEINS"/>
    <property type="match status" value="1"/>
</dbReference>
<evidence type="ECO:0000256" key="1">
    <source>
        <dbReference type="PROSITE-ProRule" id="PRU00290"/>
    </source>
</evidence>
<dbReference type="Proteomes" id="UP000694920">
    <property type="component" value="Unplaced"/>
</dbReference>
<dbReference type="PANTHER" id="PTHR21136:SF168">
    <property type="entry name" value="VESICLE-ASSOCIATED MEMBRANE PROTEIN 9"/>
    <property type="match status" value="1"/>
</dbReference>
<keyword evidence="2" id="KW-0812">Transmembrane</keyword>
<proteinExistence type="predicted"/>
<evidence type="ECO:0000259" key="3">
    <source>
        <dbReference type="PROSITE" id="PS50892"/>
    </source>
</evidence>
<dbReference type="AlphaFoldDB" id="A0AAJ7FSM5"/>
<accession>A0AAJ7FSM5</accession>
<gene>
    <name evidence="5" type="primary">LOC107273017</name>
</gene>
<organism evidence="4 5">
    <name type="scientific">Cephus cinctus</name>
    <name type="common">Wheat stem sawfly</name>
    <dbReference type="NCBI Taxonomy" id="211228"/>
    <lineage>
        <taxon>Eukaryota</taxon>
        <taxon>Metazoa</taxon>
        <taxon>Ecdysozoa</taxon>
        <taxon>Arthropoda</taxon>
        <taxon>Hexapoda</taxon>
        <taxon>Insecta</taxon>
        <taxon>Pterygota</taxon>
        <taxon>Neoptera</taxon>
        <taxon>Endopterygota</taxon>
        <taxon>Hymenoptera</taxon>
        <taxon>Cephoidea</taxon>
        <taxon>Cephidae</taxon>
        <taxon>Cephus</taxon>
    </lineage>
</organism>
<evidence type="ECO:0000313" key="4">
    <source>
        <dbReference type="Proteomes" id="UP000694920"/>
    </source>
</evidence>
<reference evidence="5" key="1">
    <citation type="submission" date="2025-08" db="UniProtKB">
        <authorList>
            <consortium name="RefSeq"/>
        </authorList>
    </citation>
    <scope>IDENTIFICATION</scope>
</reference>
<feature type="transmembrane region" description="Helical" evidence="2">
    <location>
        <begin position="198"/>
        <end position="224"/>
    </location>
</feature>
<dbReference type="InterPro" id="IPR042855">
    <property type="entry name" value="V_SNARE_CC"/>
</dbReference>
<keyword evidence="1" id="KW-0175">Coiled coil</keyword>
<dbReference type="KEGG" id="ccin:107273017"/>
<protein>
    <submittedName>
        <fullName evidence="5">Uncharacterized protein LOC107273017</fullName>
    </submittedName>
</protein>
<keyword evidence="2" id="KW-1133">Transmembrane helix</keyword>
<dbReference type="PROSITE" id="PS50892">
    <property type="entry name" value="V_SNARE"/>
    <property type="match status" value="1"/>
</dbReference>
<evidence type="ECO:0000256" key="2">
    <source>
        <dbReference type="SAM" id="Phobius"/>
    </source>
</evidence>
<keyword evidence="4" id="KW-1185">Reference proteome</keyword>
<dbReference type="GeneID" id="107273017"/>
<feature type="domain" description="V-SNARE coiled-coil homology" evidence="3">
    <location>
        <begin position="139"/>
        <end position="201"/>
    </location>
</feature>
<dbReference type="RefSeq" id="XP_015606289.1">
    <property type="nucleotide sequence ID" value="XM_015750803.2"/>
</dbReference>
<evidence type="ECO:0000313" key="5">
    <source>
        <dbReference type="RefSeq" id="XP_015606289.1"/>
    </source>
</evidence>
<sequence>MDKTVLYALVAHWDKPKMRIVADHSAKEASVYQRLALSALESTNSNQDEKMSLDQGMYTIHMLSGELKYACLTSAAESESLAPQLASASYIFLERLRSVYRELPILADLSRDLTNLSIIDLSAPLKKIVEDYNHEESHVIPRLEGELVDVRRALLDGVQKLVDRDQRLDDLIRKTQTLQIMVRRDYRAASRAARRRKIVFQTTSVVGVTFLLSFILVCLAYFGIL</sequence>
<dbReference type="SUPFAM" id="SSF58038">
    <property type="entry name" value="SNARE fusion complex"/>
    <property type="match status" value="1"/>
</dbReference>
<dbReference type="Gene3D" id="3.30.450.50">
    <property type="entry name" value="Longin domain"/>
    <property type="match status" value="1"/>
</dbReference>
<keyword evidence="2" id="KW-0472">Membrane</keyword>